<dbReference type="InterPro" id="IPR009057">
    <property type="entry name" value="Homeodomain-like_sf"/>
</dbReference>
<dbReference type="AlphaFoldDB" id="A0A9N8KWE3"/>
<accession>A0A9N8KWE3</accession>
<evidence type="ECO:0000256" key="4">
    <source>
        <dbReference type="PROSITE-ProRule" id="PRU00320"/>
    </source>
</evidence>
<proteinExistence type="predicted"/>
<dbReference type="InterPro" id="IPR011333">
    <property type="entry name" value="SKP1/BTB/POZ_sf"/>
</dbReference>
<evidence type="ECO:0000256" key="3">
    <source>
        <dbReference type="ARBA" id="ARBA00023242"/>
    </source>
</evidence>
<evidence type="ECO:0000259" key="7">
    <source>
        <dbReference type="PROSITE" id="PS50960"/>
    </source>
</evidence>
<feature type="region of interest" description="Disordered" evidence="5">
    <location>
        <begin position="609"/>
        <end position="656"/>
    </location>
</feature>
<dbReference type="PROSITE" id="PS50097">
    <property type="entry name" value="BTB"/>
    <property type="match status" value="1"/>
</dbReference>
<dbReference type="CDD" id="cd18315">
    <property type="entry name" value="BTB_POZ_BAB-like"/>
    <property type="match status" value="1"/>
</dbReference>
<dbReference type="GO" id="GO:0005634">
    <property type="term" value="C:nucleus"/>
    <property type="evidence" value="ECO:0007669"/>
    <property type="project" value="UniProtKB-SubCell"/>
</dbReference>
<evidence type="ECO:0000259" key="6">
    <source>
        <dbReference type="PROSITE" id="PS50097"/>
    </source>
</evidence>
<dbReference type="SUPFAM" id="SSF54695">
    <property type="entry name" value="POZ domain"/>
    <property type="match status" value="1"/>
</dbReference>
<feature type="region of interest" description="Disordered" evidence="5">
    <location>
        <begin position="441"/>
        <end position="460"/>
    </location>
</feature>
<dbReference type="PANTHER" id="PTHR23110:SF101">
    <property type="entry name" value="PROTEIN JIM LOVELL"/>
    <property type="match status" value="1"/>
</dbReference>
<gene>
    <name evidence="8" type="ORF">CINC_LOCUS4139</name>
</gene>
<keyword evidence="2 4" id="KW-0238">DNA-binding</keyword>
<dbReference type="SUPFAM" id="SSF46689">
    <property type="entry name" value="Homeodomain-like"/>
    <property type="match status" value="1"/>
</dbReference>
<dbReference type="Gene3D" id="1.10.10.60">
    <property type="entry name" value="Homeodomain-like"/>
    <property type="match status" value="1"/>
</dbReference>
<dbReference type="Pfam" id="PF05225">
    <property type="entry name" value="HTH_psq"/>
    <property type="match status" value="1"/>
</dbReference>
<feature type="domain" description="HTH psq-type" evidence="7">
    <location>
        <begin position="450"/>
        <end position="502"/>
    </location>
</feature>
<sequence>MCVVSAGGGAGARARARVCVSGAGPGAGPTPARAASARRPHAEPIFGIRATPLYRALVSLAHSALASHPRHTYVPFSLPSPPSSTARTHYDANRAVLLNFSCNAKIAVRREGDTLSDERVGECGVRSGRRAARSRASARCWPRRGATHACRPARAMDDKPTAVGGEEHYSLRWNNHQAHLLRSFEALLHAETLVDVTLVCAERRVRAHKVLLGACSPLFRRIFSENPCKHPVIVLKDFQGWEVQAVVDFMYRGEVSVAQEQLGTVIRAGESLQVRGLADQDREEQARSPPPTPLARSPAQHTPPAASPPASPASPQPRRKQARPRRRSGESDTPENLSMRRSPSGGLKAVRLARPRSPPKQEPDEPEPEAPPPPRMFAPHQDMFPPVPPAALSLTPPHMFGMDSPLGLFPPGMEHKMYPLMDVEHRAPPLDAQLFTNVKKKWRPKGQHSAPRGGPPRSWTNAELTEALQHVWNKKMTTSQASRIFGIPYNSLLMYVRGKYGKSLKLEQLRKDCIGGPLDVLNLNSGNNNNNQPSSKHHDKDDHQNSGQRPASSEPDIASNPMFNPFQQGFYPEFPPGFPMPLNMLHLLPPNDKARELYQSMPMALDSLSGITKEEDCKSDRSKENSADEEGDSYRAPSHPPHPPDSRTLLHHNGQD</sequence>
<dbReference type="PANTHER" id="PTHR23110">
    <property type="entry name" value="BTB DOMAIN TRANSCRIPTION FACTOR"/>
    <property type="match status" value="1"/>
</dbReference>
<evidence type="ECO:0000313" key="9">
    <source>
        <dbReference type="Proteomes" id="UP001154114"/>
    </source>
</evidence>
<feature type="compositionally biased region" description="Basic and acidic residues" evidence="5">
    <location>
        <begin position="612"/>
        <end position="626"/>
    </location>
</feature>
<dbReference type="GO" id="GO:0003677">
    <property type="term" value="F:DNA binding"/>
    <property type="evidence" value="ECO:0007669"/>
    <property type="project" value="UniProtKB-UniRule"/>
</dbReference>
<dbReference type="PROSITE" id="PS50960">
    <property type="entry name" value="HTH_PSQ"/>
    <property type="match status" value="1"/>
</dbReference>
<name>A0A9N8KWE3_CHRIL</name>
<feature type="compositionally biased region" description="Basic residues" evidence="5">
    <location>
        <begin position="317"/>
        <end position="326"/>
    </location>
</feature>
<dbReference type="EMBL" id="LR824020">
    <property type="protein sequence ID" value="CAD0202476.1"/>
    <property type="molecule type" value="Genomic_DNA"/>
</dbReference>
<evidence type="ECO:0008006" key="10">
    <source>
        <dbReference type="Google" id="ProtNLM"/>
    </source>
</evidence>
<feature type="DNA-binding region" description="H-T-H motif" evidence="4">
    <location>
        <begin position="478"/>
        <end position="498"/>
    </location>
</feature>
<feature type="domain" description="BTB" evidence="6">
    <location>
        <begin position="194"/>
        <end position="259"/>
    </location>
</feature>
<evidence type="ECO:0000313" key="8">
    <source>
        <dbReference type="EMBL" id="CAD0202476.1"/>
    </source>
</evidence>
<comment type="subcellular location">
    <subcellularLocation>
        <location evidence="1 4">Nucleus</location>
    </subcellularLocation>
</comment>
<reference evidence="8" key="1">
    <citation type="submission" date="2021-12" db="EMBL/GenBank/DDBJ databases">
        <authorList>
            <person name="King R."/>
        </authorList>
    </citation>
    <scope>NUCLEOTIDE SEQUENCE</scope>
</reference>
<dbReference type="OrthoDB" id="10261408at2759"/>
<dbReference type="FunFam" id="1.10.10.60:FF:000019">
    <property type="entry name" value="Ligand-dependent corepressor isoform 1"/>
    <property type="match status" value="1"/>
</dbReference>
<feature type="region of interest" description="Disordered" evidence="5">
    <location>
        <begin position="524"/>
        <end position="570"/>
    </location>
</feature>
<dbReference type="Gene3D" id="3.30.710.10">
    <property type="entry name" value="Potassium Channel Kv1.1, Chain A"/>
    <property type="match status" value="1"/>
</dbReference>
<protein>
    <recommendedName>
        <fullName evidence="10">Protein jim lovell</fullName>
    </recommendedName>
</protein>
<dbReference type="InterPro" id="IPR051095">
    <property type="entry name" value="Dros_DevTransReg"/>
</dbReference>
<feature type="compositionally biased region" description="Pro residues" evidence="5">
    <location>
        <begin position="305"/>
        <end position="315"/>
    </location>
</feature>
<evidence type="ECO:0000256" key="1">
    <source>
        <dbReference type="ARBA" id="ARBA00004123"/>
    </source>
</evidence>
<evidence type="ECO:0000256" key="5">
    <source>
        <dbReference type="SAM" id="MobiDB-lite"/>
    </source>
</evidence>
<keyword evidence="3 4" id="KW-0539">Nucleus</keyword>
<keyword evidence="9" id="KW-1185">Reference proteome</keyword>
<dbReference type="InterPro" id="IPR000210">
    <property type="entry name" value="BTB/POZ_dom"/>
</dbReference>
<evidence type="ECO:0000256" key="2">
    <source>
        <dbReference type="ARBA" id="ARBA00023125"/>
    </source>
</evidence>
<dbReference type="InterPro" id="IPR007889">
    <property type="entry name" value="HTH_Psq"/>
</dbReference>
<dbReference type="Pfam" id="PF00651">
    <property type="entry name" value="BTB"/>
    <property type="match status" value="1"/>
</dbReference>
<organism evidence="8 9">
    <name type="scientific">Chrysodeixis includens</name>
    <name type="common">Soybean looper</name>
    <name type="synonym">Pseudoplusia includens</name>
    <dbReference type="NCBI Taxonomy" id="689277"/>
    <lineage>
        <taxon>Eukaryota</taxon>
        <taxon>Metazoa</taxon>
        <taxon>Ecdysozoa</taxon>
        <taxon>Arthropoda</taxon>
        <taxon>Hexapoda</taxon>
        <taxon>Insecta</taxon>
        <taxon>Pterygota</taxon>
        <taxon>Neoptera</taxon>
        <taxon>Endopterygota</taxon>
        <taxon>Lepidoptera</taxon>
        <taxon>Glossata</taxon>
        <taxon>Ditrysia</taxon>
        <taxon>Noctuoidea</taxon>
        <taxon>Noctuidae</taxon>
        <taxon>Plusiinae</taxon>
        <taxon>Chrysodeixis</taxon>
    </lineage>
</organism>
<dbReference type="SMART" id="SM00225">
    <property type="entry name" value="BTB"/>
    <property type="match status" value="1"/>
</dbReference>
<dbReference type="GO" id="GO:0006357">
    <property type="term" value="P:regulation of transcription by RNA polymerase II"/>
    <property type="evidence" value="ECO:0007669"/>
    <property type="project" value="TreeGrafter"/>
</dbReference>
<dbReference type="Proteomes" id="UP001154114">
    <property type="component" value="Chromosome 17"/>
</dbReference>
<feature type="region of interest" description="Disordered" evidence="5">
    <location>
        <begin position="273"/>
        <end position="386"/>
    </location>
</feature>